<dbReference type="InterPro" id="IPR008266">
    <property type="entry name" value="Tyr_kinase_AS"/>
</dbReference>
<sequence>MTRPLLRSLQEIFPPSDGPAGRTAAPKPDKSPPPGGPPAGDGRTGGRTERRSEQRPEERPADPVAHAVPRQTEDPANPAIDTLAVSLGGWSEAGAKPANQDFYGAVVPRGAALSAKGIAVAIADGISSSRHGRVAAETAVKSFLTDYYCTSEAWSVRHSASRVIDAANAWLHAETRRAARLDAGSGLGPDGPDPDRGHVTTFSALVLKGRTAHLFHVGDARISRLSGQTFEPLSEDHRLILSSSESYLSKALGMAPNVEIDYRALPLRQNDVFLLTTDGVHEHLPPTELAALVLAAGADLGSAAKAIAAKALASGSRDNLTVQILRVDRLPQAEASEWLAGGDLEPPAVIPGEGETFDGWAIERRLHIGPRSHVYAARDAATGERAALKFLASELRDDPSARRSLLMEEWIAARLSSRHCMRTLPRQRPRSALYTAMELLEGRTLRAILDERSHMPLAEVRRIVADVAKGLQAMHRKEMVHQDLRPENVMIDGEGRAVLVDFGAARVAGVEEARPVALDTPAAGALQFAAPEQLCGEVGRVRSDVFSLGVLTYHMLTGRLPYGAALARTRTAREQRRLAYRPAADEDRDVPDFVAGALRKAVSIDPARRYAEVAEFVHDLSHPNPAFTPRERQPLAMRDPVRFWQAVSTVLAVAVIVLAGLLLAG</sequence>
<dbReference type="Gene3D" id="3.60.40.10">
    <property type="entry name" value="PPM-type phosphatase domain"/>
    <property type="match status" value="1"/>
</dbReference>
<dbReference type="Gene3D" id="1.10.510.10">
    <property type="entry name" value="Transferase(Phosphotransferase) domain 1"/>
    <property type="match status" value="1"/>
</dbReference>
<evidence type="ECO:0000256" key="2">
    <source>
        <dbReference type="ARBA" id="ARBA00022741"/>
    </source>
</evidence>
<evidence type="ECO:0000313" key="9">
    <source>
        <dbReference type="EMBL" id="NDW06261.1"/>
    </source>
</evidence>
<keyword evidence="3 9" id="KW-0418">Kinase</keyword>
<evidence type="ECO:0000256" key="5">
    <source>
        <dbReference type="SAM" id="MobiDB-lite"/>
    </source>
</evidence>
<feature type="compositionally biased region" description="Basic and acidic residues" evidence="5">
    <location>
        <begin position="44"/>
        <end position="61"/>
    </location>
</feature>
<proteinExistence type="predicted"/>
<keyword evidence="2" id="KW-0547">Nucleotide-binding</keyword>
<dbReference type="GO" id="GO:0004674">
    <property type="term" value="F:protein serine/threonine kinase activity"/>
    <property type="evidence" value="ECO:0007669"/>
    <property type="project" value="TreeGrafter"/>
</dbReference>
<keyword evidence="10" id="KW-1185">Reference proteome</keyword>
<dbReference type="InterPro" id="IPR011009">
    <property type="entry name" value="Kinase-like_dom_sf"/>
</dbReference>
<dbReference type="InterPro" id="IPR036457">
    <property type="entry name" value="PPM-type-like_dom_sf"/>
</dbReference>
<feature type="domain" description="PPM-type phosphatase" evidence="8">
    <location>
        <begin position="81"/>
        <end position="327"/>
    </location>
</feature>
<dbReference type="SUPFAM" id="SSF56112">
    <property type="entry name" value="Protein kinase-like (PK-like)"/>
    <property type="match status" value="1"/>
</dbReference>
<feature type="domain" description="Protein kinase" evidence="7">
    <location>
        <begin position="360"/>
        <end position="621"/>
    </location>
</feature>
<dbReference type="PANTHER" id="PTHR43289:SF6">
    <property type="entry name" value="SERINE_THREONINE-PROTEIN KINASE NEKL-3"/>
    <property type="match status" value="1"/>
</dbReference>
<dbReference type="PROSITE" id="PS51746">
    <property type="entry name" value="PPM_2"/>
    <property type="match status" value="1"/>
</dbReference>
<feature type="transmembrane region" description="Helical" evidence="6">
    <location>
        <begin position="643"/>
        <end position="664"/>
    </location>
</feature>
<dbReference type="PANTHER" id="PTHR43289">
    <property type="entry name" value="MITOGEN-ACTIVATED PROTEIN KINASE KINASE KINASE 20-RELATED"/>
    <property type="match status" value="1"/>
</dbReference>
<dbReference type="PROSITE" id="PS00109">
    <property type="entry name" value="PROTEIN_KINASE_TYR"/>
    <property type="match status" value="1"/>
</dbReference>
<evidence type="ECO:0000256" key="4">
    <source>
        <dbReference type="ARBA" id="ARBA00022840"/>
    </source>
</evidence>
<keyword evidence="1" id="KW-0808">Transferase</keyword>
<dbReference type="Gene3D" id="3.30.200.20">
    <property type="entry name" value="Phosphorylase Kinase, domain 1"/>
    <property type="match status" value="1"/>
</dbReference>
<comment type="caution">
    <text evidence="9">The sequence shown here is derived from an EMBL/GenBank/DDBJ whole genome shotgun (WGS) entry which is preliminary data.</text>
</comment>
<keyword evidence="6" id="KW-0472">Membrane</keyword>
<protein>
    <submittedName>
        <fullName evidence="9">Protein kinase</fullName>
    </submittedName>
</protein>
<name>A0A6N9T4Q7_9HYPH</name>
<evidence type="ECO:0000256" key="1">
    <source>
        <dbReference type="ARBA" id="ARBA00022679"/>
    </source>
</evidence>
<dbReference type="PROSITE" id="PS50011">
    <property type="entry name" value="PROTEIN_KINASE_DOM"/>
    <property type="match status" value="1"/>
</dbReference>
<dbReference type="EMBL" id="JAAAMG010000015">
    <property type="protein sequence ID" value="NDW06261.1"/>
    <property type="molecule type" value="Genomic_DNA"/>
</dbReference>
<keyword evidence="4" id="KW-0067">ATP-binding</keyword>
<evidence type="ECO:0000256" key="3">
    <source>
        <dbReference type="ARBA" id="ARBA00022777"/>
    </source>
</evidence>
<dbReference type="RefSeq" id="WP_163464791.1">
    <property type="nucleotide sequence ID" value="NZ_JAAAMG010000015.1"/>
</dbReference>
<dbReference type="Pfam" id="PF13672">
    <property type="entry name" value="PP2C_2"/>
    <property type="match status" value="1"/>
</dbReference>
<accession>A0A6N9T4Q7</accession>
<dbReference type="Pfam" id="PF00069">
    <property type="entry name" value="Pkinase"/>
    <property type="match status" value="1"/>
</dbReference>
<keyword evidence="6" id="KW-1133">Transmembrane helix</keyword>
<dbReference type="SUPFAM" id="SSF81606">
    <property type="entry name" value="PP2C-like"/>
    <property type="match status" value="1"/>
</dbReference>
<dbReference type="CDD" id="cd14014">
    <property type="entry name" value="STKc_PknB_like"/>
    <property type="match status" value="1"/>
</dbReference>
<dbReference type="GO" id="GO:0005524">
    <property type="term" value="F:ATP binding"/>
    <property type="evidence" value="ECO:0007669"/>
    <property type="project" value="UniProtKB-KW"/>
</dbReference>
<reference evidence="9 10" key="1">
    <citation type="submission" date="2020-01" db="EMBL/GenBank/DDBJ databases">
        <title>Jiella pacifica sp. nov.</title>
        <authorList>
            <person name="Xue Z."/>
            <person name="Zhu S."/>
            <person name="Chen J."/>
            <person name="Yang J."/>
        </authorList>
    </citation>
    <scope>NUCLEOTIDE SEQUENCE [LARGE SCALE GENOMIC DNA]</scope>
    <source>
        <strain evidence="9 10">40Bstr34</strain>
    </source>
</reference>
<gene>
    <name evidence="9" type="ORF">GTK09_17715</name>
</gene>
<evidence type="ECO:0000259" key="8">
    <source>
        <dbReference type="PROSITE" id="PS51746"/>
    </source>
</evidence>
<evidence type="ECO:0000259" key="7">
    <source>
        <dbReference type="PROSITE" id="PS50011"/>
    </source>
</evidence>
<evidence type="ECO:0000256" key="6">
    <source>
        <dbReference type="SAM" id="Phobius"/>
    </source>
</evidence>
<dbReference type="InterPro" id="IPR000719">
    <property type="entry name" value="Prot_kinase_dom"/>
</dbReference>
<dbReference type="SMART" id="SM00332">
    <property type="entry name" value="PP2Cc"/>
    <property type="match status" value="1"/>
</dbReference>
<dbReference type="SMART" id="SM00331">
    <property type="entry name" value="PP2C_SIG"/>
    <property type="match status" value="1"/>
</dbReference>
<keyword evidence="6" id="KW-0812">Transmembrane</keyword>
<feature type="region of interest" description="Disordered" evidence="5">
    <location>
        <begin position="1"/>
        <end position="77"/>
    </location>
</feature>
<organism evidence="9 10">
    <name type="scientific">Jiella pacifica</name>
    <dbReference type="NCBI Taxonomy" id="2696469"/>
    <lineage>
        <taxon>Bacteria</taxon>
        <taxon>Pseudomonadati</taxon>
        <taxon>Pseudomonadota</taxon>
        <taxon>Alphaproteobacteria</taxon>
        <taxon>Hyphomicrobiales</taxon>
        <taxon>Aurantimonadaceae</taxon>
        <taxon>Jiella</taxon>
    </lineage>
</organism>
<dbReference type="AlphaFoldDB" id="A0A6N9T4Q7"/>
<dbReference type="InterPro" id="IPR001932">
    <property type="entry name" value="PPM-type_phosphatase-like_dom"/>
</dbReference>
<dbReference type="Proteomes" id="UP000469011">
    <property type="component" value="Unassembled WGS sequence"/>
</dbReference>
<evidence type="ECO:0000313" key="10">
    <source>
        <dbReference type="Proteomes" id="UP000469011"/>
    </source>
</evidence>